<evidence type="ECO:0000256" key="3">
    <source>
        <dbReference type="ARBA" id="ARBA00022475"/>
    </source>
</evidence>
<reference evidence="6" key="1">
    <citation type="submission" date="2023-01" db="EMBL/GenBank/DDBJ databases">
        <title>Genome assembly of the deep-sea coral Lophelia pertusa.</title>
        <authorList>
            <person name="Herrera S."/>
            <person name="Cordes E."/>
        </authorList>
    </citation>
    <scope>NUCLEOTIDE SEQUENCE</scope>
    <source>
        <strain evidence="6">USNM1676648</strain>
        <tissue evidence="6">Polyp</tissue>
    </source>
</reference>
<name>A0A9W9ZNQ7_9CNID</name>
<sequence>MAAERLFVRVCFLLVLLFTIVETKKDDADRAKEKAAAEKEKKYNTIDTVFLLVMMFLLIITVLTVWLFKVKRFRFLHETGVCMIYGMAIGFLIKYIGGENRVFHNST</sequence>
<dbReference type="OrthoDB" id="196264at2759"/>
<gene>
    <name evidence="6" type="primary">Nhe3_2</name>
    <name evidence="6" type="ORF">OS493_022462</name>
</gene>
<dbReference type="GO" id="GO:0005886">
    <property type="term" value="C:plasma membrane"/>
    <property type="evidence" value="ECO:0007669"/>
    <property type="project" value="UniProtKB-SubCell"/>
</dbReference>
<proteinExistence type="inferred from homology"/>
<keyword evidence="4" id="KW-0472">Membrane</keyword>
<protein>
    <submittedName>
        <fullName evidence="6">Sodium:proton antiporter</fullName>
    </submittedName>
</protein>
<dbReference type="GO" id="GO:0015385">
    <property type="term" value="F:sodium:proton antiporter activity"/>
    <property type="evidence" value="ECO:0007669"/>
    <property type="project" value="InterPro"/>
</dbReference>
<evidence type="ECO:0000256" key="2">
    <source>
        <dbReference type="ARBA" id="ARBA00007367"/>
    </source>
</evidence>
<organism evidence="6 7">
    <name type="scientific">Desmophyllum pertusum</name>
    <dbReference type="NCBI Taxonomy" id="174260"/>
    <lineage>
        <taxon>Eukaryota</taxon>
        <taxon>Metazoa</taxon>
        <taxon>Cnidaria</taxon>
        <taxon>Anthozoa</taxon>
        <taxon>Hexacorallia</taxon>
        <taxon>Scleractinia</taxon>
        <taxon>Caryophylliina</taxon>
        <taxon>Caryophylliidae</taxon>
        <taxon>Desmophyllum</taxon>
    </lineage>
</organism>
<comment type="caution">
    <text evidence="6">The sequence shown here is derived from an EMBL/GenBank/DDBJ whole genome shotgun (WGS) entry which is preliminary data.</text>
</comment>
<evidence type="ECO:0000256" key="4">
    <source>
        <dbReference type="SAM" id="Phobius"/>
    </source>
</evidence>
<dbReference type="InterPro" id="IPR002090">
    <property type="entry name" value="NHE-6/7/9"/>
</dbReference>
<accession>A0A9W9ZNQ7</accession>
<keyword evidence="7" id="KW-1185">Reference proteome</keyword>
<evidence type="ECO:0000313" key="6">
    <source>
        <dbReference type="EMBL" id="KAJ7384349.1"/>
    </source>
</evidence>
<dbReference type="PRINTS" id="PR01088">
    <property type="entry name" value="NAHEXCHNGR6"/>
</dbReference>
<dbReference type="Proteomes" id="UP001163046">
    <property type="component" value="Unassembled WGS sequence"/>
</dbReference>
<keyword evidence="3" id="KW-1003">Cell membrane</keyword>
<evidence type="ECO:0000313" key="7">
    <source>
        <dbReference type="Proteomes" id="UP001163046"/>
    </source>
</evidence>
<comment type="subcellular location">
    <subcellularLocation>
        <location evidence="1">Cell membrane</location>
        <topology evidence="1">Multi-pass membrane protein</topology>
    </subcellularLocation>
</comment>
<keyword evidence="4" id="KW-0812">Transmembrane</keyword>
<feature type="transmembrane region" description="Helical" evidence="4">
    <location>
        <begin position="80"/>
        <end position="97"/>
    </location>
</feature>
<feature type="chain" id="PRO_5040778133" evidence="5">
    <location>
        <begin position="24"/>
        <end position="107"/>
    </location>
</feature>
<evidence type="ECO:0000256" key="5">
    <source>
        <dbReference type="SAM" id="SignalP"/>
    </source>
</evidence>
<dbReference type="AlphaFoldDB" id="A0A9W9ZNQ7"/>
<dbReference type="GO" id="GO:0006885">
    <property type="term" value="P:regulation of pH"/>
    <property type="evidence" value="ECO:0007669"/>
    <property type="project" value="InterPro"/>
</dbReference>
<feature type="transmembrane region" description="Helical" evidence="4">
    <location>
        <begin position="49"/>
        <end position="68"/>
    </location>
</feature>
<feature type="signal peptide" evidence="5">
    <location>
        <begin position="1"/>
        <end position="23"/>
    </location>
</feature>
<dbReference type="EMBL" id="MU825888">
    <property type="protein sequence ID" value="KAJ7384349.1"/>
    <property type="molecule type" value="Genomic_DNA"/>
</dbReference>
<comment type="similarity">
    <text evidence="2">Belongs to the monovalent cation:proton antiporter 1 (CPA1) transporter (TC 2.A.36) family.</text>
</comment>
<keyword evidence="4" id="KW-1133">Transmembrane helix</keyword>
<evidence type="ECO:0000256" key="1">
    <source>
        <dbReference type="ARBA" id="ARBA00004651"/>
    </source>
</evidence>
<keyword evidence="5" id="KW-0732">Signal</keyword>